<dbReference type="GO" id="GO:0043138">
    <property type="term" value="F:3'-5' DNA helicase activity"/>
    <property type="evidence" value="ECO:0007669"/>
    <property type="project" value="UniProtKB-EC"/>
</dbReference>
<evidence type="ECO:0000256" key="11">
    <source>
        <dbReference type="ARBA" id="ARBA00023235"/>
    </source>
</evidence>
<evidence type="ECO:0000256" key="12">
    <source>
        <dbReference type="ARBA" id="ARBA00023242"/>
    </source>
</evidence>
<dbReference type="InterPro" id="IPR016072">
    <property type="entry name" value="Skp1_comp_dimer"/>
</dbReference>
<dbReference type="Pfam" id="PF00270">
    <property type="entry name" value="DEAD"/>
    <property type="match status" value="1"/>
</dbReference>
<dbReference type="PROSITE" id="PS00690">
    <property type="entry name" value="DEAH_ATP_HELICASE"/>
    <property type="match status" value="1"/>
</dbReference>
<dbReference type="EC" id="5.6.2.4" evidence="14"/>
<comment type="similarity">
    <text evidence="2">Belongs to the helicase family. RecQ subfamily.</text>
</comment>
<dbReference type="Pfam" id="PF09382">
    <property type="entry name" value="RQC"/>
    <property type="match status" value="1"/>
</dbReference>
<dbReference type="Proteomes" id="UP000663862">
    <property type="component" value="Unassembled WGS sequence"/>
</dbReference>
<dbReference type="InterPro" id="IPR036388">
    <property type="entry name" value="WH-like_DNA-bd_sf"/>
</dbReference>
<dbReference type="Pfam" id="PF16124">
    <property type="entry name" value="RecQ_Zn_bind"/>
    <property type="match status" value="1"/>
</dbReference>
<evidence type="ECO:0000256" key="4">
    <source>
        <dbReference type="ARBA" id="ARBA00022741"/>
    </source>
</evidence>
<dbReference type="GO" id="GO:0008270">
    <property type="term" value="F:zinc ion binding"/>
    <property type="evidence" value="ECO:0007669"/>
    <property type="project" value="UniProtKB-KW"/>
</dbReference>
<reference evidence="21" key="1">
    <citation type="submission" date="2021-02" db="EMBL/GenBank/DDBJ databases">
        <authorList>
            <person name="Nowell W R."/>
        </authorList>
    </citation>
    <scope>NUCLEOTIDE SEQUENCE</scope>
</reference>
<comment type="subcellular location">
    <subcellularLocation>
        <location evidence="1">Nucleus</location>
    </subcellularLocation>
</comment>
<evidence type="ECO:0000256" key="2">
    <source>
        <dbReference type="ARBA" id="ARBA00005446"/>
    </source>
</evidence>
<dbReference type="PROSITE" id="PS50089">
    <property type="entry name" value="ZF_RING_2"/>
    <property type="match status" value="1"/>
</dbReference>
<evidence type="ECO:0000256" key="5">
    <source>
        <dbReference type="ARBA" id="ARBA00022771"/>
    </source>
</evidence>
<dbReference type="SMART" id="SM00512">
    <property type="entry name" value="Skp1"/>
    <property type="match status" value="1"/>
</dbReference>
<dbReference type="Gene3D" id="1.10.10.10">
    <property type="entry name" value="Winged helix-like DNA-binding domain superfamily/Winged helix DNA-binding domain"/>
    <property type="match status" value="1"/>
</dbReference>
<dbReference type="GO" id="GO:0005524">
    <property type="term" value="F:ATP binding"/>
    <property type="evidence" value="ECO:0007669"/>
    <property type="project" value="UniProtKB-KW"/>
</dbReference>
<dbReference type="InterPro" id="IPR032284">
    <property type="entry name" value="RecQ_Zn-bd"/>
</dbReference>
<dbReference type="GO" id="GO:0006260">
    <property type="term" value="P:DNA replication"/>
    <property type="evidence" value="ECO:0007669"/>
    <property type="project" value="InterPro"/>
</dbReference>
<evidence type="ECO:0000256" key="10">
    <source>
        <dbReference type="ARBA" id="ARBA00023125"/>
    </source>
</evidence>
<keyword evidence="12" id="KW-0539">Nucleus</keyword>
<organism evidence="21 22">
    <name type="scientific">Rotaria socialis</name>
    <dbReference type="NCBI Taxonomy" id="392032"/>
    <lineage>
        <taxon>Eukaryota</taxon>
        <taxon>Metazoa</taxon>
        <taxon>Spiralia</taxon>
        <taxon>Gnathifera</taxon>
        <taxon>Rotifera</taxon>
        <taxon>Eurotatoria</taxon>
        <taxon>Bdelloidea</taxon>
        <taxon>Philodinida</taxon>
        <taxon>Philodinidae</taxon>
        <taxon>Rotaria</taxon>
    </lineage>
</organism>
<dbReference type="InterPro" id="IPR013083">
    <property type="entry name" value="Znf_RING/FYVE/PHD"/>
</dbReference>
<dbReference type="InterPro" id="IPR016073">
    <property type="entry name" value="Skp1_comp_POZ"/>
</dbReference>
<evidence type="ECO:0000313" key="22">
    <source>
        <dbReference type="Proteomes" id="UP000663862"/>
    </source>
</evidence>
<evidence type="ECO:0000256" key="3">
    <source>
        <dbReference type="ARBA" id="ARBA00009993"/>
    </source>
</evidence>
<keyword evidence="5 16" id="KW-0863">Zinc-finger</keyword>
<feature type="region of interest" description="Disordered" evidence="17">
    <location>
        <begin position="216"/>
        <end position="290"/>
    </location>
</feature>
<dbReference type="InterPro" id="IPR002464">
    <property type="entry name" value="DNA/RNA_helicase_DEAH_CS"/>
</dbReference>
<proteinExistence type="inferred from homology"/>
<dbReference type="SUPFAM" id="SSF81382">
    <property type="entry name" value="Skp1 dimerisation domain-like"/>
    <property type="match status" value="1"/>
</dbReference>
<dbReference type="GO" id="GO:0016787">
    <property type="term" value="F:hydrolase activity"/>
    <property type="evidence" value="ECO:0007669"/>
    <property type="project" value="UniProtKB-KW"/>
</dbReference>
<dbReference type="FunFam" id="3.40.50.300:FF:000340">
    <property type="entry name" value="Bloom syndrome, RecQ helicase"/>
    <property type="match status" value="1"/>
</dbReference>
<dbReference type="Gene3D" id="3.40.50.300">
    <property type="entry name" value="P-loop containing nucleotide triphosphate hydrolases"/>
    <property type="match status" value="2"/>
</dbReference>
<dbReference type="SUPFAM" id="SSF52540">
    <property type="entry name" value="P-loop containing nucleoside triphosphate hydrolases"/>
    <property type="match status" value="2"/>
</dbReference>
<dbReference type="Gene3D" id="3.30.710.10">
    <property type="entry name" value="Potassium Channel Kv1.1, Chain A"/>
    <property type="match status" value="1"/>
</dbReference>
<sequence length="1153" mass="131107">MAGHKIKLQSSDGDTFDVEVEIAKQSATIKTMLEDLGMDEEEDVIPLPNVNSAILKKVIQWATHHKDDPPPPEDDENREKNTNDISSWDQDFLKVDQGTLFELILAANYLDIKGLLDVTCKTVANMIKGKTPEEIRRTFNIKNDFTPQEIIENELPNIREMNNRILQTNRTINTDVFSRPVIKNNLNEQLKIYYAYREEVTRERLNNTENRPLSQLTFRHFPDVPPNARRHTISSQILSVNPKTDSTSLKKSSNEIDDLQRNSSINDASSISPLPTSHISSNHSTLHRSTSLTIDRSSSFSSSSSYSKNDRPISNTLCPICQISFDIAGIHRPVNDACGHTTCFQCFKTIMINATGCSLCQKEELNSQLSDQSYNLVKKIKISDKFQRSDQSVALNRAEDAFFDEWSLDQSSSTKKSLKSIKSFDDHNNDDDDDDDTNFETYEQIAPIDDDEEQCDKATWISADVHDDGPEYRDKEFSHTKTMLERFHALFGLRKFRSNQKEAIDCALERRYHLFVLMPTGGGKSLCYQLPAVLDPGITFVVSPLRSLILDQTQKLLSLGIPCAALTGDRTPAEVSAIYAQCYAPKPKLKLVYITPEKIGQSDQLNKLFSHLYDNNNLARFVVDEAHCISDWGHDFRPDYVKIGILRDRYPRIPFILLTATATPRVQRDMLHQMKLDRHISKLFIQSFNRSNLVYKCFLKGKTDGALARTAQLCLSEQFVGLCGIVYCFSRAECEKSAAYLTNIGVTAQAYHAGLIDQERTDVQTRWANDEYQVICATIAFGMGIDKPNVRFVIHLSMPKSIEGYYQESGRAGRDGEQAYCYLFYSYQDFIKTKRLIMAEQSANATNEAKKVRIHNLHCVYAYCLNNVDCRRTLLLEYFGEQYLSSQCKKYTETRCDNCCNVAETKLVDFTVCAKHVISLVDQLTKQFKSATINQVIDILKGSKQRAIIDAGLDKLEQFNIAEEVSRNSLERLLSKLILDGYLHQDISINDAYGTVTAYIRVGKTNMLSTPITLSVCTKKENSNASSVMSNNSTRNRLVDSCLLKLKDEMKLISSQYHIKYSTILSEKALKQMAIIMPKTKQEMLRKTVEMTTIKYDMYKLDRLLAITCQFASKLDEEEADDSVNNGLKRKRETTLTSSYFQDTANTMSKKKK</sequence>
<dbReference type="PANTHER" id="PTHR13710:SF153">
    <property type="entry name" value="RECQ-LIKE DNA HELICASE BLM"/>
    <property type="match status" value="1"/>
</dbReference>
<feature type="domain" description="Helicase ATP-binding" evidence="19">
    <location>
        <begin position="505"/>
        <end position="680"/>
    </location>
</feature>
<dbReference type="EMBL" id="CAJOBQ010001792">
    <property type="protein sequence ID" value="CAF4516155.1"/>
    <property type="molecule type" value="Genomic_DNA"/>
</dbReference>
<dbReference type="InterPro" id="IPR036296">
    <property type="entry name" value="SKP1-like_dim_sf"/>
</dbReference>
<dbReference type="SMART" id="SM00487">
    <property type="entry name" value="DEXDc"/>
    <property type="match status" value="1"/>
</dbReference>
<dbReference type="SUPFAM" id="SSF57850">
    <property type="entry name" value="RING/U-box"/>
    <property type="match status" value="1"/>
</dbReference>
<evidence type="ECO:0000256" key="13">
    <source>
        <dbReference type="ARBA" id="ARBA00034617"/>
    </source>
</evidence>
<dbReference type="SMART" id="SM00490">
    <property type="entry name" value="HELICc"/>
    <property type="match status" value="1"/>
</dbReference>
<dbReference type="GO" id="GO:0005737">
    <property type="term" value="C:cytoplasm"/>
    <property type="evidence" value="ECO:0007669"/>
    <property type="project" value="TreeGrafter"/>
</dbReference>
<evidence type="ECO:0000256" key="7">
    <source>
        <dbReference type="ARBA" id="ARBA00022806"/>
    </source>
</evidence>
<dbReference type="GO" id="GO:0005694">
    <property type="term" value="C:chromosome"/>
    <property type="evidence" value="ECO:0007669"/>
    <property type="project" value="TreeGrafter"/>
</dbReference>
<evidence type="ECO:0000259" key="19">
    <source>
        <dbReference type="PROSITE" id="PS51192"/>
    </source>
</evidence>
<dbReference type="InterPro" id="IPR001232">
    <property type="entry name" value="SKP1-like"/>
</dbReference>
<keyword evidence="7" id="KW-0347">Helicase</keyword>
<feature type="compositionally biased region" description="Polar residues" evidence="17">
    <location>
        <begin position="261"/>
        <end position="290"/>
    </location>
</feature>
<dbReference type="SUPFAM" id="SSF54695">
    <property type="entry name" value="POZ domain"/>
    <property type="match status" value="1"/>
</dbReference>
<dbReference type="InterPro" id="IPR027417">
    <property type="entry name" value="P-loop_NTPase"/>
</dbReference>
<evidence type="ECO:0000259" key="20">
    <source>
        <dbReference type="PROSITE" id="PS51194"/>
    </source>
</evidence>
<dbReference type="AlphaFoldDB" id="A0A820WF60"/>
<keyword evidence="8" id="KW-0862">Zinc</keyword>
<comment type="catalytic activity">
    <reaction evidence="13">
        <text>Couples ATP hydrolysis with the unwinding of duplex DNA by translocating in the 3'-5' direction.</text>
        <dbReference type="EC" id="5.6.2.4"/>
    </reaction>
</comment>
<dbReference type="InterPro" id="IPR014001">
    <property type="entry name" value="Helicase_ATP-bd"/>
</dbReference>
<keyword evidence="9" id="KW-0067">ATP-binding</keyword>
<feature type="domain" description="Helicase C-terminal" evidence="20">
    <location>
        <begin position="715"/>
        <end position="858"/>
    </location>
</feature>
<dbReference type="NCBIfam" id="TIGR00614">
    <property type="entry name" value="recQ_fam"/>
    <property type="match status" value="1"/>
</dbReference>
<dbReference type="InterPro" id="IPR001650">
    <property type="entry name" value="Helicase_C-like"/>
</dbReference>
<dbReference type="SUPFAM" id="SSF46785">
    <property type="entry name" value="Winged helix' DNA-binding domain"/>
    <property type="match status" value="1"/>
</dbReference>
<comment type="similarity">
    <text evidence="3">Belongs to the SKP1 family.</text>
</comment>
<evidence type="ECO:0000256" key="15">
    <source>
        <dbReference type="ARBA" id="ARBA00044542"/>
    </source>
</evidence>
<dbReference type="SMART" id="SM00956">
    <property type="entry name" value="RQC"/>
    <property type="match status" value="1"/>
</dbReference>
<dbReference type="PROSITE" id="PS51194">
    <property type="entry name" value="HELICASE_CTER"/>
    <property type="match status" value="1"/>
</dbReference>
<dbReference type="GO" id="GO:0009378">
    <property type="term" value="F:four-way junction helicase activity"/>
    <property type="evidence" value="ECO:0007669"/>
    <property type="project" value="TreeGrafter"/>
</dbReference>
<dbReference type="GO" id="GO:0000724">
    <property type="term" value="P:double-strand break repair via homologous recombination"/>
    <property type="evidence" value="ECO:0007669"/>
    <property type="project" value="TreeGrafter"/>
</dbReference>
<feature type="compositionally biased region" description="Polar residues" evidence="17">
    <location>
        <begin position="233"/>
        <end position="251"/>
    </location>
</feature>
<dbReference type="FunFam" id="3.40.50.300:FF:000296">
    <property type="entry name" value="ATP-dependent DNA helicase RecQ"/>
    <property type="match status" value="1"/>
</dbReference>
<evidence type="ECO:0000256" key="1">
    <source>
        <dbReference type="ARBA" id="ARBA00004123"/>
    </source>
</evidence>
<dbReference type="InterPro" id="IPR004589">
    <property type="entry name" value="DNA_helicase_ATP-dep_RecQ"/>
</dbReference>
<keyword evidence="5 16" id="KW-0479">Metal-binding</keyword>
<dbReference type="InterPro" id="IPR044876">
    <property type="entry name" value="HRDC_dom_sf"/>
</dbReference>
<protein>
    <recommendedName>
        <fullName evidence="14">DNA 3'-5' helicase</fullName>
        <ecNumber evidence="14">5.6.2.4</ecNumber>
    </recommendedName>
    <alternativeName>
        <fullName evidence="15">DNA 3'-5' helicase BLM</fullName>
    </alternativeName>
</protein>
<dbReference type="GO" id="GO:0005634">
    <property type="term" value="C:nucleus"/>
    <property type="evidence" value="ECO:0007669"/>
    <property type="project" value="UniProtKB-SubCell"/>
</dbReference>
<accession>A0A820WF60</accession>
<keyword evidence="11" id="KW-0413">Isomerase</keyword>
<gene>
    <name evidence="21" type="ORF">TSG867_LOCUS22232</name>
</gene>
<evidence type="ECO:0000256" key="9">
    <source>
        <dbReference type="ARBA" id="ARBA00022840"/>
    </source>
</evidence>
<dbReference type="PANTHER" id="PTHR13710">
    <property type="entry name" value="DNA HELICASE RECQ FAMILY MEMBER"/>
    <property type="match status" value="1"/>
</dbReference>
<dbReference type="CDD" id="cd18794">
    <property type="entry name" value="SF2_C_RecQ"/>
    <property type="match status" value="1"/>
</dbReference>
<keyword evidence="6" id="KW-0378">Hydrolase</keyword>
<keyword evidence="4" id="KW-0547">Nucleotide-binding</keyword>
<dbReference type="Gene3D" id="1.10.150.80">
    <property type="entry name" value="HRDC domain"/>
    <property type="match status" value="1"/>
</dbReference>
<dbReference type="InterPro" id="IPR018982">
    <property type="entry name" value="RQC_domain"/>
</dbReference>
<evidence type="ECO:0000256" key="6">
    <source>
        <dbReference type="ARBA" id="ARBA00022801"/>
    </source>
</evidence>
<dbReference type="GO" id="GO:0006511">
    <property type="term" value="P:ubiquitin-dependent protein catabolic process"/>
    <property type="evidence" value="ECO:0007669"/>
    <property type="project" value="InterPro"/>
</dbReference>
<evidence type="ECO:0000256" key="8">
    <source>
        <dbReference type="ARBA" id="ARBA00022833"/>
    </source>
</evidence>
<dbReference type="InterPro" id="IPR036390">
    <property type="entry name" value="WH_DNA-bd_sf"/>
</dbReference>
<dbReference type="InterPro" id="IPR011333">
    <property type="entry name" value="SKP1/BTB/POZ_sf"/>
</dbReference>
<feature type="region of interest" description="Disordered" evidence="17">
    <location>
        <begin position="64"/>
        <end position="84"/>
    </location>
</feature>
<evidence type="ECO:0000259" key="18">
    <source>
        <dbReference type="PROSITE" id="PS50089"/>
    </source>
</evidence>
<feature type="domain" description="RING-type" evidence="18">
    <location>
        <begin position="318"/>
        <end position="361"/>
    </location>
</feature>
<dbReference type="InterPro" id="IPR001841">
    <property type="entry name" value="Znf_RING"/>
</dbReference>
<dbReference type="CDD" id="cd18322">
    <property type="entry name" value="BTB_POZ_SKP1"/>
    <property type="match status" value="1"/>
</dbReference>
<keyword evidence="10" id="KW-0238">DNA-binding</keyword>
<dbReference type="InterPro" id="IPR011545">
    <property type="entry name" value="DEAD/DEAH_box_helicase_dom"/>
</dbReference>
<dbReference type="Gene3D" id="3.30.40.10">
    <property type="entry name" value="Zinc/RING finger domain, C3HC4 (zinc finger)"/>
    <property type="match status" value="1"/>
</dbReference>
<name>A0A820WF60_9BILA</name>
<dbReference type="PROSITE" id="PS51192">
    <property type="entry name" value="HELICASE_ATP_BIND_1"/>
    <property type="match status" value="1"/>
</dbReference>
<dbReference type="GO" id="GO:0003677">
    <property type="term" value="F:DNA binding"/>
    <property type="evidence" value="ECO:0007669"/>
    <property type="project" value="UniProtKB-KW"/>
</dbReference>
<comment type="caution">
    <text evidence="21">The sequence shown here is derived from an EMBL/GenBank/DDBJ whole genome shotgun (WGS) entry which is preliminary data.</text>
</comment>
<dbReference type="FunFam" id="3.30.710.10:FF:000018">
    <property type="entry name" value="S-phase kinase-associated protein 1"/>
    <property type="match status" value="1"/>
</dbReference>
<evidence type="ECO:0000256" key="14">
    <source>
        <dbReference type="ARBA" id="ARBA00034808"/>
    </source>
</evidence>
<dbReference type="Pfam" id="PF00271">
    <property type="entry name" value="Helicase_C"/>
    <property type="match status" value="1"/>
</dbReference>
<evidence type="ECO:0000256" key="17">
    <source>
        <dbReference type="SAM" id="MobiDB-lite"/>
    </source>
</evidence>
<evidence type="ECO:0000313" key="21">
    <source>
        <dbReference type="EMBL" id="CAF4516155.1"/>
    </source>
</evidence>
<dbReference type="Pfam" id="PF03931">
    <property type="entry name" value="Skp1_POZ"/>
    <property type="match status" value="1"/>
</dbReference>
<evidence type="ECO:0000256" key="16">
    <source>
        <dbReference type="PROSITE-ProRule" id="PRU00175"/>
    </source>
</evidence>
<dbReference type="Pfam" id="PF01466">
    <property type="entry name" value="Skp1"/>
    <property type="match status" value="1"/>
</dbReference>